<dbReference type="SUPFAM" id="SSF55785">
    <property type="entry name" value="PYP-like sensor domain (PAS domain)"/>
    <property type="match status" value="1"/>
</dbReference>
<dbReference type="EMBL" id="CAJOBA010078580">
    <property type="protein sequence ID" value="CAF4430295.1"/>
    <property type="molecule type" value="Genomic_DNA"/>
</dbReference>
<feature type="non-terminal residue" evidence="1">
    <location>
        <position position="1"/>
    </location>
</feature>
<dbReference type="PANTHER" id="PTHR23042">
    <property type="entry name" value="CIRCADIAN PROTEIN CLOCK/ARNT/BMAL/PAS"/>
    <property type="match status" value="1"/>
</dbReference>
<evidence type="ECO:0000313" key="2">
    <source>
        <dbReference type="EMBL" id="CAF4430295.1"/>
    </source>
</evidence>
<dbReference type="Pfam" id="PF14598">
    <property type="entry name" value="PAS_11"/>
    <property type="match status" value="1"/>
</dbReference>
<dbReference type="Proteomes" id="UP000682733">
    <property type="component" value="Unassembled WGS sequence"/>
</dbReference>
<sequence>SYDLPHSSTGTATVCTILVLTQNDASYIDINLFDINKQEFYTKMNLMGEITLEDHRGTLITGYLPNEIIRQSIFNFVHQDDLLIKLHGLWRCFTTGLSKLQWRLKTRDGNIVYLQTEYVLVSGHSDSSDTIVARNEVLNSDERAKFLENQKNIKLQCAEEMKGHHSFFKKIPNDQHQYNKNETNHNEQYFCKLSIPSINMCFTTSKNKLNPIHVNGNIFHQNKTTRPLNIQDYIDILIDNEKWIDNELQSMINDIQSLTAKYRRIQQQQQ</sequence>
<dbReference type="InterPro" id="IPR000014">
    <property type="entry name" value="PAS"/>
</dbReference>
<proteinExistence type="predicted"/>
<reference evidence="1" key="1">
    <citation type="submission" date="2021-02" db="EMBL/GenBank/DDBJ databases">
        <authorList>
            <person name="Nowell W R."/>
        </authorList>
    </citation>
    <scope>NUCLEOTIDE SEQUENCE</scope>
</reference>
<dbReference type="Proteomes" id="UP000677228">
    <property type="component" value="Unassembled WGS sequence"/>
</dbReference>
<gene>
    <name evidence="1" type="ORF">OVA965_LOCUS42841</name>
    <name evidence="2" type="ORF">TMI583_LOCUS44871</name>
</gene>
<dbReference type="AlphaFoldDB" id="A0A8S2G208"/>
<feature type="non-terminal residue" evidence="1">
    <location>
        <position position="270"/>
    </location>
</feature>
<dbReference type="Gene3D" id="3.30.450.20">
    <property type="entry name" value="PAS domain"/>
    <property type="match status" value="1"/>
</dbReference>
<dbReference type="CDD" id="cd00130">
    <property type="entry name" value="PAS"/>
    <property type="match status" value="1"/>
</dbReference>
<organism evidence="1 3">
    <name type="scientific">Didymodactylos carnosus</name>
    <dbReference type="NCBI Taxonomy" id="1234261"/>
    <lineage>
        <taxon>Eukaryota</taxon>
        <taxon>Metazoa</taxon>
        <taxon>Spiralia</taxon>
        <taxon>Gnathifera</taxon>
        <taxon>Rotifera</taxon>
        <taxon>Eurotatoria</taxon>
        <taxon>Bdelloidea</taxon>
        <taxon>Philodinida</taxon>
        <taxon>Philodinidae</taxon>
        <taxon>Didymodactylos</taxon>
    </lineage>
</organism>
<name>A0A8S2G208_9BILA</name>
<evidence type="ECO:0000313" key="3">
    <source>
        <dbReference type="Proteomes" id="UP000677228"/>
    </source>
</evidence>
<protein>
    <recommendedName>
        <fullName evidence="4">Aryl hydrocarbon receptor</fullName>
    </recommendedName>
</protein>
<dbReference type="InterPro" id="IPR035965">
    <property type="entry name" value="PAS-like_dom_sf"/>
</dbReference>
<accession>A0A8S2G208</accession>
<evidence type="ECO:0008006" key="4">
    <source>
        <dbReference type="Google" id="ProtNLM"/>
    </source>
</evidence>
<dbReference type="InterPro" id="IPR050933">
    <property type="entry name" value="Circadian_TF"/>
</dbReference>
<comment type="caution">
    <text evidence="1">The sequence shown here is derived from an EMBL/GenBank/DDBJ whole genome shotgun (WGS) entry which is preliminary data.</text>
</comment>
<dbReference type="EMBL" id="CAJNOK010054112">
    <property type="protein sequence ID" value="CAF1614630.1"/>
    <property type="molecule type" value="Genomic_DNA"/>
</dbReference>
<evidence type="ECO:0000313" key="1">
    <source>
        <dbReference type="EMBL" id="CAF1614630.1"/>
    </source>
</evidence>